<dbReference type="OrthoDB" id="428734at2759"/>
<feature type="domain" description="Endonuclease/exonuclease/phosphatase" evidence="2">
    <location>
        <begin position="371"/>
        <end position="682"/>
    </location>
</feature>
<feature type="region of interest" description="Disordered" evidence="1">
    <location>
        <begin position="801"/>
        <end position="844"/>
    </location>
</feature>
<keyword evidence="4" id="KW-1185">Reference proteome</keyword>
<dbReference type="InterPro" id="IPR036691">
    <property type="entry name" value="Endo/exonu/phosph_ase_sf"/>
</dbReference>
<dbReference type="InterPro" id="IPR005135">
    <property type="entry name" value="Endo/exonuclease/phosphatase"/>
</dbReference>
<evidence type="ECO:0000256" key="1">
    <source>
        <dbReference type="SAM" id="MobiDB-lite"/>
    </source>
</evidence>
<accession>A0A4P9XNP8</accession>
<dbReference type="Gene3D" id="3.60.10.10">
    <property type="entry name" value="Endonuclease/exonuclease/phosphatase"/>
    <property type="match status" value="1"/>
</dbReference>
<keyword evidence="3" id="KW-0255">Endonuclease</keyword>
<evidence type="ECO:0000259" key="2">
    <source>
        <dbReference type="Pfam" id="PF03372"/>
    </source>
</evidence>
<dbReference type="GO" id="GO:0004519">
    <property type="term" value="F:endonuclease activity"/>
    <property type="evidence" value="ECO:0007669"/>
    <property type="project" value="UniProtKB-KW"/>
</dbReference>
<name>A0A4P9XNP8_9FUNG</name>
<dbReference type="PANTHER" id="PTHR12121">
    <property type="entry name" value="CARBON CATABOLITE REPRESSOR PROTEIN 4"/>
    <property type="match status" value="1"/>
</dbReference>
<keyword evidence="3" id="KW-0269">Exonuclease</keyword>
<organism evidence="3 4">
    <name type="scientific">Thamnocephalis sphaerospora</name>
    <dbReference type="NCBI Taxonomy" id="78915"/>
    <lineage>
        <taxon>Eukaryota</taxon>
        <taxon>Fungi</taxon>
        <taxon>Fungi incertae sedis</taxon>
        <taxon>Zoopagomycota</taxon>
        <taxon>Zoopagomycotina</taxon>
        <taxon>Zoopagomycetes</taxon>
        <taxon>Zoopagales</taxon>
        <taxon>Sigmoideomycetaceae</taxon>
        <taxon>Thamnocephalis</taxon>
    </lineage>
</organism>
<dbReference type="Proteomes" id="UP000271241">
    <property type="component" value="Unassembled WGS sequence"/>
</dbReference>
<feature type="compositionally biased region" description="Pro residues" evidence="1">
    <location>
        <begin position="38"/>
        <end position="48"/>
    </location>
</feature>
<feature type="region of interest" description="Disordered" evidence="1">
    <location>
        <begin position="255"/>
        <end position="292"/>
    </location>
</feature>
<dbReference type="Pfam" id="PF03372">
    <property type="entry name" value="Exo_endo_phos"/>
    <property type="match status" value="1"/>
</dbReference>
<dbReference type="PANTHER" id="PTHR12121:SF100">
    <property type="entry name" value="POLY(A)-SPECIFIC RIBONUCLEASE"/>
    <property type="match status" value="1"/>
</dbReference>
<dbReference type="AlphaFoldDB" id="A0A4P9XNP8"/>
<dbReference type="EMBL" id="KZ992697">
    <property type="protein sequence ID" value="RKP07594.1"/>
    <property type="molecule type" value="Genomic_DNA"/>
</dbReference>
<feature type="compositionally biased region" description="Basic residues" evidence="1">
    <location>
        <begin position="279"/>
        <end position="292"/>
    </location>
</feature>
<feature type="region of interest" description="Disordered" evidence="1">
    <location>
        <begin position="38"/>
        <end position="59"/>
    </location>
</feature>
<dbReference type="InterPro" id="IPR050410">
    <property type="entry name" value="CCR4/nocturin_mRNA_transcr"/>
</dbReference>
<reference evidence="4" key="1">
    <citation type="journal article" date="2018" name="Nat. Microbiol.">
        <title>Leveraging single-cell genomics to expand the fungal tree of life.</title>
        <authorList>
            <person name="Ahrendt S.R."/>
            <person name="Quandt C.A."/>
            <person name="Ciobanu D."/>
            <person name="Clum A."/>
            <person name="Salamov A."/>
            <person name="Andreopoulos B."/>
            <person name="Cheng J.F."/>
            <person name="Woyke T."/>
            <person name="Pelin A."/>
            <person name="Henrissat B."/>
            <person name="Reynolds N.K."/>
            <person name="Benny G.L."/>
            <person name="Smith M.E."/>
            <person name="James T.Y."/>
            <person name="Grigoriev I.V."/>
        </authorList>
    </citation>
    <scope>NUCLEOTIDE SEQUENCE [LARGE SCALE GENOMIC DNA]</scope>
    <source>
        <strain evidence="4">RSA 1356</strain>
    </source>
</reference>
<gene>
    <name evidence="3" type="ORF">THASP1DRAFT_24281</name>
</gene>
<evidence type="ECO:0000313" key="3">
    <source>
        <dbReference type="EMBL" id="RKP07594.1"/>
    </source>
</evidence>
<feature type="compositionally biased region" description="Basic residues" evidence="1">
    <location>
        <begin position="825"/>
        <end position="840"/>
    </location>
</feature>
<keyword evidence="3" id="KW-0540">Nuclease</keyword>
<proteinExistence type="predicted"/>
<dbReference type="STRING" id="78915.A0A4P9XNP8"/>
<evidence type="ECO:0000313" key="4">
    <source>
        <dbReference type="Proteomes" id="UP000271241"/>
    </source>
</evidence>
<keyword evidence="3" id="KW-0378">Hydrolase</keyword>
<dbReference type="SUPFAM" id="SSF56219">
    <property type="entry name" value="DNase I-like"/>
    <property type="match status" value="1"/>
</dbReference>
<protein>
    <submittedName>
        <fullName evidence="3">Endonuclease/exonuclease/phosphatase</fullName>
    </submittedName>
</protein>
<dbReference type="GO" id="GO:0000175">
    <property type="term" value="F:3'-5'-RNA exonuclease activity"/>
    <property type="evidence" value="ECO:0007669"/>
    <property type="project" value="TreeGrafter"/>
</dbReference>
<sequence length="871" mass="97075">MAPRPLHRLPHFLRRSTGRPYSAEDQVLICASFPPITVTPPPPSPTETPPRHELPGFLRRPFSPEFKLASSKAREMDCGHDGSFGNVQQHQLPMSVGDRHIAADEHRTGSENGYQCLLEAERIALRRAVLSDVATRRPSSRLRLHLPSRITSSTPPSMPMASSVPTDTQSMASLTFSSASSEAELCSSVASSNSDGEECAFPACHDAAWLQRDLAPILGEQGIKQAFEGNADVIKEERPLTDERHAFAWNVDAIPWTPSSPSPPHSPTESLEGAMSPTRPRRTRRASRRRSRGYIAQSGLHISDLSDETTVYDSLDSLPAVASPIVPYYPAPVLENEPSRPMIQNPEYAYLFDKNEPVASIGVNVPHFKVLSWNILTQQYAQRRRFDYVPSMHLDWETRSARILGELQKQNADIVALQEMDERAYQDLFAPEMSAQGYAGVYERKRHPNLNDGCAIFYRRDKFALHDVDQLHYQESDLHEWNTLRQNGDDRAHQRDRACRFNMHHNLALIATLRNLATGGYMRVVSTHLLADPEFADAKLLQAALLCEYLERQELEAASAEGRHTADNAPIVICGDWNSLPESDVLRYLCDGRINRRAFGGHNFGRFTRARTLRHQLNLACAYSTCEASLSATTRTPQFSGEIDRILYSRSGPYFPVAVLGDLNEEHHRNSWLPNAHAPSDHLPLVVVFAEIPPIQASLGAAPWEGTAQVDAMTSAFTVPEVYHAAYPIGQMPHAAQRYDTSMHTLMAMMMMRTASRSTAALASQMAMLSTAHHTNRQMYFPSHGELAMYNEAGYDADYTGSEHNPVYRDDRSDGSNSSGSNNGGRHRGSRGRRGGRRAARAYANAKARMIREARQRQEQLAAQVAIITGA</sequence>